<evidence type="ECO:0000313" key="1">
    <source>
        <dbReference type="EMBL" id="MBB3988354.1"/>
    </source>
</evidence>
<dbReference type="Proteomes" id="UP000541426">
    <property type="component" value="Unassembled WGS sequence"/>
</dbReference>
<name>A0A7W6GWE7_9RHOB</name>
<gene>
    <name evidence="1" type="ORF">GGQ68_004711</name>
</gene>
<sequence length="326" mass="36026">MRYYFVSQTSQNPLFRWLNFPGKRAWLDLEDPQAEGLLLLAGSGAGAVRPVLHDPDGKPVALQISDPGEDLPDNAKWFLRQPEDQRWLKQVSFRFPGAVPLTLSCAATGQRLAVLTPGMGFPAHLFGLLQRAPHGPDGRWCNFVETGTLFGHTTLHASYWADRVITIELSQTLHAEAVKHLAHRPNVTCLQGNSADVLAEVVPDLDGPSVFYLDAHWSGDSSVDWGSSKFNGYPIDTARAKLGESEGARQVPLMEELTCILDDHRDAATIVIDDWHTVGTRDLNFAGEDWTHLDRDALLALMDGHARSLSHSDDGPNRHVWHIGPL</sequence>
<dbReference type="RefSeq" id="WP_183970118.1">
    <property type="nucleotide sequence ID" value="NZ_BAABBZ010000052.1"/>
</dbReference>
<proteinExistence type="predicted"/>
<reference evidence="1 2" key="1">
    <citation type="submission" date="2020-08" db="EMBL/GenBank/DDBJ databases">
        <title>Genomic Encyclopedia of Type Strains, Phase IV (KMG-IV): sequencing the most valuable type-strain genomes for metagenomic binning, comparative biology and taxonomic classification.</title>
        <authorList>
            <person name="Goeker M."/>
        </authorList>
    </citation>
    <scope>NUCLEOTIDE SEQUENCE [LARGE SCALE GENOMIC DNA]</scope>
    <source>
        <strain evidence="1 2">DSM 102235</strain>
    </source>
</reference>
<keyword evidence="2" id="KW-1185">Reference proteome</keyword>
<dbReference type="InterPro" id="IPR029063">
    <property type="entry name" value="SAM-dependent_MTases_sf"/>
</dbReference>
<dbReference type="Gene3D" id="3.40.50.150">
    <property type="entry name" value="Vaccinia Virus protein VP39"/>
    <property type="match status" value="1"/>
</dbReference>
<evidence type="ECO:0000313" key="2">
    <source>
        <dbReference type="Proteomes" id="UP000541426"/>
    </source>
</evidence>
<organism evidence="1 2">
    <name type="scientific">Sagittula marina</name>
    <dbReference type="NCBI Taxonomy" id="943940"/>
    <lineage>
        <taxon>Bacteria</taxon>
        <taxon>Pseudomonadati</taxon>
        <taxon>Pseudomonadota</taxon>
        <taxon>Alphaproteobacteria</taxon>
        <taxon>Rhodobacterales</taxon>
        <taxon>Roseobacteraceae</taxon>
        <taxon>Sagittula</taxon>
    </lineage>
</organism>
<protein>
    <submittedName>
        <fullName evidence="1">Uncharacterized protein</fullName>
    </submittedName>
</protein>
<accession>A0A7W6GWE7</accession>
<dbReference type="EMBL" id="JACIEJ010000020">
    <property type="protein sequence ID" value="MBB3988354.1"/>
    <property type="molecule type" value="Genomic_DNA"/>
</dbReference>
<comment type="caution">
    <text evidence="1">The sequence shown here is derived from an EMBL/GenBank/DDBJ whole genome shotgun (WGS) entry which is preliminary data.</text>
</comment>
<dbReference type="SUPFAM" id="SSF53335">
    <property type="entry name" value="S-adenosyl-L-methionine-dependent methyltransferases"/>
    <property type="match status" value="1"/>
</dbReference>
<dbReference type="AlphaFoldDB" id="A0A7W6GWE7"/>